<dbReference type="InterPro" id="IPR004701">
    <property type="entry name" value="PTS_EIIA_man-typ"/>
</dbReference>
<dbReference type="InterPro" id="IPR033887">
    <property type="entry name" value="PTS_IIA_man"/>
</dbReference>
<keyword evidence="6" id="KW-0598">Phosphotransferase system</keyword>
<keyword evidence="10" id="KW-1185">Reference proteome</keyword>
<protein>
    <submittedName>
        <fullName evidence="9">PTS system mannose-specific EIIAB component</fullName>
        <ecNumber evidence="9">2.7.1.191</ecNumber>
    </submittedName>
</protein>
<dbReference type="PROSITE" id="PS51096">
    <property type="entry name" value="PTS_EIIA_TYPE_4"/>
    <property type="match status" value="1"/>
</dbReference>
<evidence type="ECO:0000313" key="9">
    <source>
        <dbReference type="EMBL" id="SPF29690.1"/>
    </source>
</evidence>
<keyword evidence="2" id="KW-0813">Transport</keyword>
<evidence type="ECO:0000256" key="5">
    <source>
        <dbReference type="ARBA" id="ARBA00022679"/>
    </source>
</evidence>
<evidence type="ECO:0000256" key="3">
    <source>
        <dbReference type="ARBA" id="ARBA00022490"/>
    </source>
</evidence>
<name>A0A2R8AC99_9RHOB</name>
<dbReference type="GO" id="GO:0016020">
    <property type="term" value="C:membrane"/>
    <property type="evidence" value="ECO:0007669"/>
    <property type="project" value="InterPro"/>
</dbReference>
<dbReference type="CDD" id="cd00006">
    <property type="entry name" value="PTS_IIA_man"/>
    <property type="match status" value="1"/>
</dbReference>
<feature type="domain" description="PTS EIIA type-4" evidence="8">
    <location>
        <begin position="34"/>
        <end position="155"/>
    </location>
</feature>
<gene>
    <name evidence="9" type="primary">manX</name>
    <name evidence="9" type="ORF">POI8812_02006</name>
</gene>
<evidence type="ECO:0000256" key="7">
    <source>
        <dbReference type="ARBA" id="ARBA00022777"/>
    </source>
</evidence>
<reference evidence="9 10" key="1">
    <citation type="submission" date="2018-03" db="EMBL/GenBank/DDBJ databases">
        <authorList>
            <person name="Keele B.F."/>
        </authorList>
    </citation>
    <scope>NUCLEOTIDE SEQUENCE [LARGE SCALE GENOMIC DNA]</scope>
    <source>
        <strain evidence="9 10">CeCT 8812</strain>
    </source>
</reference>
<dbReference type="GO" id="GO:0009401">
    <property type="term" value="P:phosphoenolpyruvate-dependent sugar phosphotransferase system"/>
    <property type="evidence" value="ECO:0007669"/>
    <property type="project" value="UniProtKB-KW"/>
</dbReference>
<evidence type="ECO:0000259" key="8">
    <source>
        <dbReference type="PROSITE" id="PS51096"/>
    </source>
</evidence>
<sequence>MGGLYLFATGKWNGAPDKPVSSPRERRETGVLGVIGIVIVAHGGLAKEYLAALEHVVGPLEAARAISVGPEDSLETRQNEICAASNDVDRGDGVVLVTDLFGSTPSNLAMKACNQPDMDVLYGANLPMLVQLAKARHLDRKSAVASAVESGRRYINSRGGPTERAT</sequence>
<evidence type="ECO:0000313" key="10">
    <source>
        <dbReference type="Proteomes" id="UP000244932"/>
    </source>
</evidence>
<evidence type="ECO:0000256" key="4">
    <source>
        <dbReference type="ARBA" id="ARBA00022597"/>
    </source>
</evidence>
<dbReference type="GO" id="GO:0016301">
    <property type="term" value="F:kinase activity"/>
    <property type="evidence" value="ECO:0007669"/>
    <property type="project" value="UniProtKB-KW"/>
</dbReference>
<keyword evidence="3" id="KW-0963">Cytoplasm</keyword>
<dbReference type="Proteomes" id="UP000244932">
    <property type="component" value="Unassembled WGS sequence"/>
</dbReference>
<evidence type="ECO:0000256" key="1">
    <source>
        <dbReference type="ARBA" id="ARBA00004496"/>
    </source>
</evidence>
<dbReference type="PANTHER" id="PTHR33799">
    <property type="entry name" value="PTS PERMEASE-RELATED-RELATED"/>
    <property type="match status" value="1"/>
</dbReference>
<dbReference type="PANTHER" id="PTHR33799:SF1">
    <property type="entry name" value="PTS SYSTEM MANNOSE-SPECIFIC EIIAB COMPONENT-RELATED"/>
    <property type="match status" value="1"/>
</dbReference>
<dbReference type="InterPro" id="IPR051471">
    <property type="entry name" value="Bacterial_PTS_sugar_comp"/>
</dbReference>
<accession>A0A2R8AC99</accession>
<organism evidence="9 10">
    <name type="scientific">Pontivivens insulae</name>
    <dbReference type="NCBI Taxonomy" id="1639689"/>
    <lineage>
        <taxon>Bacteria</taxon>
        <taxon>Pseudomonadati</taxon>
        <taxon>Pseudomonadota</taxon>
        <taxon>Alphaproteobacteria</taxon>
        <taxon>Rhodobacterales</taxon>
        <taxon>Paracoccaceae</taxon>
        <taxon>Pontivivens</taxon>
    </lineage>
</organism>
<keyword evidence="5 9" id="KW-0808">Transferase</keyword>
<dbReference type="AlphaFoldDB" id="A0A2R8AC99"/>
<dbReference type="GO" id="GO:0005737">
    <property type="term" value="C:cytoplasm"/>
    <property type="evidence" value="ECO:0007669"/>
    <property type="project" value="UniProtKB-SubCell"/>
</dbReference>
<dbReference type="Pfam" id="PF03610">
    <property type="entry name" value="EIIA-man"/>
    <property type="match status" value="1"/>
</dbReference>
<dbReference type="SUPFAM" id="SSF53062">
    <property type="entry name" value="PTS system fructose IIA component-like"/>
    <property type="match status" value="1"/>
</dbReference>
<comment type="subcellular location">
    <subcellularLocation>
        <location evidence="1">Cytoplasm</location>
    </subcellularLocation>
</comment>
<dbReference type="EMBL" id="OMKW01000002">
    <property type="protein sequence ID" value="SPF29690.1"/>
    <property type="molecule type" value="Genomic_DNA"/>
</dbReference>
<dbReference type="InterPro" id="IPR036662">
    <property type="entry name" value="PTS_EIIA_man-typ_sf"/>
</dbReference>
<dbReference type="Gene3D" id="3.40.50.510">
    <property type="entry name" value="Phosphotransferase system, mannose-type IIA component"/>
    <property type="match status" value="1"/>
</dbReference>
<dbReference type="EC" id="2.7.1.191" evidence="9"/>
<evidence type="ECO:0000256" key="6">
    <source>
        <dbReference type="ARBA" id="ARBA00022683"/>
    </source>
</evidence>
<proteinExistence type="predicted"/>
<keyword evidence="7" id="KW-0418">Kinase</keyword>
<evidence type="ECO:0000256" key="2">
    <source>
        <dbReference type="ARBA" id="ARBA00022448"/>
    </source>
</evidence>
<keyword evidence="4" id="KW-0762">Sugar transport</keyword>